<dbReference type="Proteomes" id="UP000275078">
    <property type="component" value="Unassembled WGS sequence"/>
</dbReference>
<dbReference type="PROSITE" id="PS50160">
    <property type="entry name" value="DNA_LIGASE_A3"/>
    <property type="match status" value="1"/>
</dbReference>
<name>A0A3N4ILL3_ASCIM</name>
<evidence type="ECO:0000313" key="8">
    <source>
        <dbReference type="EMBL" id="RPA85081.1"/>
    </source>
</evidence>
<dbReference type="InterPro" id="IPR012310">
    <property type="entry name" value="DNA_ligase_ATP-dep_cent"/>
</dbReference>
<keyword evidence="9" id="KW-1185">Reference proteome</keyword>
<evidence type="ECO:0000259" key="7">
    <source>
        <dbReference type="PROSITE" id="PS50160"/>
    </source>
</evidence>
<dbReference type="PROSITE" id="PS00018">
    <property type="entry name" value="EF_HAND_1"/>
    <property type="match status" value="1"/>
</dbReference>
<keyword evidence="5" id="KW-0539">Nucleus</keyword>
<dbReference type="EMBL" id="ML119655">
    <property type="protein sequence ID" value="RPA85081.1"/>
    <property type="molecule type" value="Genomic_DNA"/>
</dbReference>
<dbReference type="GO" id="GO:0006297">
    <property type="term" value="P:nucleotide-excision repair, DNA gap filling"/>
    <property type="evidence" value="ECO:0007669"/>
    <property type="project" value="TreeGrafter"/>
</dbReference>
<keyword evidence="2" id="KW-0436">Ligase</keyword>
<feature type="domain" description="ATP-dependent DNA ligase family profile" evidence="7">
    <location>
        <begin position="402"/>
        <end position="554"/>
    </location>
</feature>
<keyword evidence="4" id="KW-0067">ATP-binding</keyword>
<dbReference type="SUPFAM" id="SSF56091">
    <property type="entry name" value="DNA ligase/mRNA capping enzyme, catalytic domain"/>
    <property type="match status" value="1"/>
</dbReference>
<dbReference type="OrthoDB" id="2160351at2759"/>
<evidence type="ECO:0000256" key="3">
    <source>
        <dbReference type="ARBA" id="ARBA00022741"/>
    </source>
</evidence>
<dbReference type="AlphaFoldDB" id="A0A3N4ILL3"/>
<accession>A0A3N4ILL3</accession>
<feature type="compositionally biased region" description="Basic and acidic residues" evidence="6">
    <location>
        <begin position="758"/>
        <end position="768"/>
    </location>
</feature>
<dbReference type="PANTHER" id="PTHR45997:SF2">
    <property type="entry name" value="ATP DEPENDENT DNA LIGASE DOMAIN PROTEIN (AFU_ORTHOLOGUE AFUA_5G02430)"/>
    <property type="match status" value="1"/>
</dbReference>
<protein>
    <recommendedName>
        <fullName evidence="7">ATP-dependent DNA ligase family profile domain-containing protein</fullName>
    </recommendedName>
</protein>
<organism evidence="8 9">
    <name type="scientific">Ascobolus immersus RN42</name>
    <dbReference type="NCBI Taxonomy" id="1160509"/>
    <lineage>
        <taxon>Eukaryota</taxon>
        <taxon>Fungi</taxon>
        <taxon>Dikarya</taxon>
        <taxon>Ascomycota</taxon>
        <taxon>Pezizomycotina</taxon>
        <taxon>Pezizomycetes</taxon>
        <taxon>Pezizales</taxon>
        <taxon>Ascobolaceae</taxon>
        <taxon>Ascobolus</taxon>
    </lineage>
</organism>
<dbReference type="GO" id="GO:0005524">
    <property type="term" value="F:ATP binding"/>
    <property type="evidence" value="ECO:0007669"/>
    <property type="project" value="UniProtKB-KW"/>
</dbReference>
<evidence type="ECO:0000256" key="6">
    <source>
        <dbReference type="SAM" id="MobiDB-lite"/>
    </source>
</evidence>
<dbReference type="STRING" id="1160509.A0A3N4ILL3"/>
<dbReference type="InterPro" id="IPR012340">
    <property type="entry name" value="NA-bd_OB-fold"/>
</dbReference>
<gene>
    <name evidence="8" type="ORF">BJ508DRAFT_412221</name>
</gene>
<dbReference type="Gene3D" id="1.10.3260.10">
    <property type="entry name" value="DNA ligase, ATP-dependent, N-terminal domain"/>
    <property type="match status" value="1"/>
</dbReference>
<feature type="compositionally biased region" description="Polar residues" evidence="6">
    <location>
        <begin position="746"/>
        <end position="757"/>
    </location>
</feature>
<dbReference type="Gene3D" id="2.40.50.140">
    <property type="entry name" value="Nucleic acid-binding proteins"/>
    <property type="match status" value="1"/>
</dbReference>
<dbReference type="GO" id="GO:0003910">
    <property type="term" value="F:DNA ligase (ATP) activity"/>
    <property type="evidence" value="ECO:0007669"/>
    <property type="project" value="InterPro"/>
</dbReference>
<dbReference type="Pfam" id="PF01068">
    <property type="entry name" value="DNA_ligase_A_M"/>
    <property type="match status" value="1"/>
</dbReference>
<dbReference type="InterPro" id="IPR012308">
    <property type="entry name" value="DNA_ligase_ATP-dep_N"/>
</dbReference>
<sequence>MAEKQASKRGFPFAFAVELLSKAEETEQRYRDRKIKERERSDSLEHKIQSWFSFHSQNLEERLIDPSALFSMLFPKHRTDRVYGYKFGRLYKALPKWLHISRERAACLAPDAWVRSFSDYGAAVEKVMKEAENPVPDVDAEDCVTVEEVDRALDNMGSRSKFSNGRVRGKNFDEEELDAVVGGILRRLSSEQAKWFVRIVLKEDKVVDLPVSFTLKQYHFLLPHIYSVQHDLQFAFETLKTPVLRYLPSHPDPIEYGKLLEDAAKQIKPKVGVQIQLPEFIKARGLKDAVRRMGSKKVYMERKYDGEYCQVHIDLQSKINEGITIFSKSGRDSTEDRRKLWKAIKEGLRLDSKARKIESTCILEGEMFVYDEAKKEYMDFSEIRKHVPRAGRYIGTEDDIKPDYKTQHLMIVFFDVLYHDSTSLISTPFHKRIKLLEELVTVIPGLCELPKRYSLDFSIGSQEMNIKNVAEIFKRGIAERYEGYVLKPYNSPYIGFGLNGNRHHWVKLKKDYINGLGDTMDVCIIGACHDPKRALEMKGITPSTFTSFHVAFCHNKAEAQRTGKRIFFTVDVVTHNIPENILRVFNNHFRVKGIDYKDYMNADIENKFDIKTRGDMPVIQKVIPEPFVVEIAGGSFHKQSNCNYQTLRWPRFVKWKEELSWADAADFRDLQIAAMRATSVPEENLTQEADAWGDRLIQSAMPKKRKHAEAISPPRPFPQPKFASSPVITKPRFGTPMGKSMWEFGGQSTQGSVFSRQSTEERETEDSPRLEFMNLLPNKGCKQHRDSETLLETTDSDLVDITLTEQQAVEENVNGGNSTQTVTMCGSPNKKSKDVINVVGTSDPLPKTSSAELPAETTPFKRRRLQPPVPASPCLSSIDEDGQSDDDLVIISHNIITPPTSSYGMPPVTTAGIKCPIPRRPLTPPTSSDRPTTLSSKVEPVVIDLDPEPYMTPHSSPPIPNNPFTNAEILLGSYMHLNHELEPLLKEFNVRTVQTIDSFLEAPSFERRKILLMDQRMLDPAIRDIHRLLGIIRDKYDPITDLPRVDVYCWRGFKEIGVDGMRLDGKGKGDWDLFERVSIP</sequence>
<dbReference type="Pfam" id="PF04675">
    <property type="entry name" value="DNA_ligase_A_N"/>
    <property type="match status" value="1"/>
</dbReference>
<dbReference type="GO" id="GO:0006310">
    <property type="term" value="P:DNA recombination"/>
    <property type="evidence" value="ECO:0007669"/>
    <property type="project" value="InterPro"/>
</dbReference>
<evidence type="ECO:0000256" key="5">
    <source>
        <dbReference type="ARBA" id="ARBA00023242"/>
    </source>
</evidence>
<evidence type="ECO:0000256" key="1">
    <source>
        <dbReference type="ARBA" id="ARBA00007572"/>
    </source>
</evidence>
<dbReference type="GO" id="GO:0006303">
    <property type="term" value="P:double-strand break repair via nonhomologous end joining"/>
    <property type="evidence" value="ECO:0007669"/>
    <property type="project" value="TreeGrafter"/>
</dbReference>
<dbReference type="PANTHER" id="PTHR45997">
    <property type="entry name" value="DNA LIGASE 4"/>
    <property type="match status" value="1"/>
</dbReference>
<feature type="region of interest" description="Disordered" evidence="6">
    <location>
        <begin position="913"/>
        <end position="934"/>
    </location>
</feature>
<feature type="compositionally biased region" description="Polar residues" evidence="6">
    <location>
        <begin position="925"/>
        <end position="934"/>
    </location>
</feature>
<feature type="region of interest" description="Disordered" evidence="6">
    <location>
        <begin position="744"/>
        <end position="768"/>
    </location>
</feature>
<comment type="similarity">
    <text evidence="1">Belongs to the ATP-dependent DNA ligase family.</text>
</comment>
<evidence type="ECO:0000256" key="4">
    <source>
        <dbReference type="ARBA" id="ARBA00022840"/>
    </source>
</evidence>
<proteinExistence type="inferred from homology"/>
<dbReference type="InterPro" id="IPR036599">
    <property type="entry name" value="DNA_ligase_N_sf"/>
</dbReference>
<reference evidence="8 9" key="1">
    <citation type="journal article" date="2018" name="Nat. Ecol. Evol.">
        <title>Pezizomycetes genomes reveal the molecular basis of ectomycorrhizal truffle lifestyle.</title>
        <authorList>
            <person name="Murat C."/>
            <person name="Payen T."/>
            <person name="Noel B."/>
            <person name="Kuo A."/>
            <person name="Morin E."/>
            <person name="Chen J."/>
            <person name="Kohler A."/>
            <person name="Krizsan K."/>
            <person name="Balestrini R."/>
            <person name="Da Silva C."/>
            <person name="Montanini B."/>
            <person name="Hainaut M."/>
            <person name="Levati E."/>
            <person name="Barry K.W."/>
            <person name="Belfiori B."/>
            <person name="Cichocki N."/>
            <person name="Clum A."/>
            <person name="Dockter R.B."/>
            <person name="Fauchery L."/>
            <person name="Guy J."/>
            <person name="Iotti M."/>
            <person name="Le Tacon F."/>
            <person name="Lindquist E.A."/>
            <person name="Lipzen A."/>
            <person name="Malagnac F."/>
            <person name="Mello A."/>
            <person name="Molinier V."/>
            <person name="Miyauchi S."/>
            <person name="Poulain J."/>
            <person name="Riccioni C."/>
            <person name="Rubini A."/>
            <person name="Sitrit Y."/>
            <person name="Splivallo R."/>
            <person name="Traeger S."/>
            <person name="Wang M."/>
            <person name="Zifcakova L."/>
            <person name="Wipf D."/>
            <person name="Zambonelli A."/>
            <person name="Paolocci F."/>
            <person name="Nowrousian M."/>
            <person name="Ottonello S."/>
            <person name="Baldrian P."/>
            <person name="Spatafora J.W."/>
            <person name="Henrissat B."/>
            <person name="Nagy L.G."/>
            <person name="Aury J.M."/>
            <person name="Wincker P."/>
            <person name="Grigoriev I.V."/>
            <person name="Bonfante P."/>
            <person name="Martin F.M."/>
        </authorList>
    </citation>
    <scope>NUCLEOTIDE SEQUENCE [LARGE SCALE GENOMIC DNA]</scope>
    <source>
        <strain evidence="8 9">RN42</strain>
    </source>
</reference>
<dbReference type="GO" id="GO:0003677">
    <property type="term" value="F:DNA binding"/>
    <property type="evidence" value="ECO:0007669"/>
    <property type="project" value="InterPro"/>
</dbReference>
<keyword evidence="3" id="KW-0547">Nucleotide-binding</keyword>
<dbReference type="InterPro" id="IPR029710">
    <property type="entry name" value="LIG4"/>
</dbReference>
<dbReference type="InterPro" id="IPR018247">
    <property type="entry name" value="EF_Hand_1_Ca_BS"/>
</dbReference>
<dbReference type="Gene3D" id="3.30.470.30">
    <property type="entry name" value="DNA ligase/mRNA capping enzyme"/>
    <property type="match status" value="1"/>
</dbReference>
<feature type="region of interest" description="Disordered" evidence="6">
    <location>
        <begin position="709"/>
        <end position="728"/>
    </location>
</feature>
<evidence type="ECO:0000313" key="9">
    <source>
        <dbReference type="Proteomes" id="UP000275078"/>
    </source>
</evidence>
<evidence type="ECO:0000256" key="2">
    <source>
        <dbReference type="ARBA" id="ARBA00022598"/>
    </source>
</evidence>
<dbReference type="GO" id="GO:0032807">
    <property type="term" value="C:DNA ligase IV complex"/>
    <property type="evidence" value="ECO:0007669"/>
    <property type="project" value="TreeGrafter"/>
</dbReference>